<dbReference type="KEGG" id="git:C6V83_02040"/>
<evidence type="ECO:0000259" key="3">
    <source>
        <dbReference type="Pfam" id="PF20434"/>
    </source>
</evidence>
<reference evidence="4 5" key="1">
    <citation type="submission" date="2018-03" db="EMBL/GenBank/DDBJ databases">
        <title>Characteristics and genome of n-alkane degrading marine bacteria Gordonia iterans isolated from crude oil contaminated in Tae-an, South Korea.</title>
        <authorList>
            <person name="Lee S.-S."/>
            <person name="Kim H."/>
        </authorList>
    </citation>
    <scope>NUCLEOTIDE SEQUENCE [LARGE SCALE GENOMIC DNA]</scope>
    <source>
        <strain evidence="4 5">Co17</strain>
    </source>
</reference>
<keyword evidence="1 4" id="KW-0378">Hydrolase</keyword>
<dbReference type="Pfam" id="PF20434">
    <property type="entry name" value="BD-FAE"/>
    <property type="match status" value="1"/>
</dbReference>
<dbReference type="InterPro" id="IPR049492">
    <property type="entry name" value="BD-FAE-like_dom"/>
</dbReference>
<dbReference type="Proteomes" id="UP000239814">
    <property type="component" value="Chromosome"/>
</dbReference>
<organism evidence="4 5">
    <name type="scientific">Gordonia iterans</name>
    <dbReference type="NCBI Taxonomy" id="1004901"/>
    <lineage>
        <taxon>Bacteria</taxon>
        <taxon>Bacillati</taxon>
        <taxon>Actinomycetota</taxon>
        <taxon>Actinomycetes</taxon>
        <taxon>Mycobacteriales</taxon>
        <taxon>Gordoniaceae</taxon>
        <taxon>Gordonia</taxon>
    </lineage>
</organism>
<feature type="region of interest" description="Disordered" evidence="2">
    <location>
        <begin position="17"/>
        <end position="42"/>
    </location>
</feature>
<dbReference type="InterPro" id="IPR029058">
    <property type="entry name" value="AB_hydrolase_fold"/>
</dbReference>
<dbReference type="AlphaFoldDB" id="A0A2S0KC70"/>
<evidence type="ECO:0000313" key="4">
    <source>
        <dbReference type="EMBL" id="AVL99259.1"/>
    </source>
</evidence>
<feature type="domain" description="BD-FAE-like" evidence="3">
    <location>
        <begin position="68"/>
        <end position="266"/>
    </location>
</feature>
<keyword evidence="5" id="KW-1185">Reference proteome</keyword>
<dbReference type="OrthoDB" id="255603at2"/>
<sequence>MAVLSAGAILLSGCGSDSGDVPGDPSATAQTSVAESAASSTDVSGKVTKKRVQYYTGADADPDQNWADLYLPAGDHRPGSIPLVVLIHGGAWRMPLGAEIFNDLAEDIAARGMAVYNVEYRRVGAGGGWPATFHDVARALDHVTELNREHPEFTVDDELVVGHSAGAQLATWAGTRHKRADDEVGSKPAFRPKRAISLAGPLDMTQAVKDGDDRIVAALGGTPEEQPDRYKMVDPIQNLDPEIPVAAVHGTADRVVFPHNSTRYVSALNARGGHGRLLIFDGEDHGSIVKRGTDPYNQILDLVSEFADTPIEKIKQGGR</sequence>
<accession>A0A2S0KC70</accession>
<evidence type="ECO:0000313" key="5">
    <source>
        <dbReference type="Proteomes" id="UP000239814"/>
    </source>
</evidence>
<dbReference type="Gene3D" id="3.40.50.1820">
    <property type="entry name" value="alpha/beta hydrolase"/>
    <property type="match status" value="1"/>
</dbReference>
<gene>
    <name evidence="4" type="ORF">C6V83_02040</name>
</gene>
<dbReference type="InterPro" id="IPR050300">
    <property type="entry name" value="GDXG_lipolytic_enzyme"/>
</dbReference>
<dbReference type="RefSeq" id="WP_105940994.1">
    <property type="nucleotide sequence ID" value="NZ_CP027433.1"/>
</dbReference>
<name>A0A2S0KC70_9ACTN</name>
<proteinExistence type="predicted"/>
<dbReference type="PANTHER" id="PTHR48081">
    <property type="entry name" value="AB HYDROLASE SUPERFAMILY PROTEIN C4A8.06C"/>
    <property type="match status" value="1"/>
</dbReference>
<evidence type="ECO:0000256" key="1">
    <source>
        <dbReference type="ARBA" id="ARBA00022801"/>
    </source>
</evidence>
<dbReference type="EMBL" id="CP027433">
    <property type="protein sequence ID" value="AVL99259.1"/>
    <property type="molecule type" value="Genomic_DNA"/>
</dbReference>
<dbReference type="GO" id="GO:0016787">
    <property type="term" value="F:hydrolase activity"/>
    <property type="evidence" value="ECO:0007669"/>
    <property type="project" value="UniProtKB-KW"/>
</dbReference>
<protein>
    <submittedName>
        <fullName evidence="4">Alpha/beta hydrolase</fullName>
    </submittedName>
</protein>
<dbReference type="SUPFAM" id="SSF53474">
    <property type="entry name" value="alpha/beta-Hydrolases"/>
    <property type="match status" value="1"/>
</dbReference>
<evidence type="ECO:0000256" key="2">
    <source>
        <dbReference type="SAM" id="MobiDB-lite"/>
    </source>
</evidence>
<feature type="compositionally biased region" description="Polar residues" evidence="2">
    <location>
        <begin position="27"/>
        <end position="42"/>
    </location>
</feature>